<keyword evidence="1" id="KW-0269">Exonuclease</keyword>
<dbReference type="Proteomes" id="UP000237105">
    <property type="component" value="Unassembled WGS sequence"/>
</dbReference>
<dbReference type="SUPFAM" id="SSF56219">
    <property type="entry name" value="DNase I-like"/>
    <property type="match status" value="1"/>
</dbReference>
<keyword evidence="1" id="KW-0255">Endonuclease</keyword>
<evidence type="ECO:0000313" key="2">
    <source>
        <dbReference type="Proteomes" id="UP000237105"/>
    </source>
</evidence>
<comment type="caution">
    <text evidence="1">The sequence shown here is derived from an EMBL/GenBank/DDBJ whole genome shotgun (WGS) entry which is preliminary data.</text>
</comment>
<keyword evidence="1" id="KW-0378">Hydrolase</keyword>
<reference evidence="2" key="1">
    <citation type="submission" date="2016-06" db="EMBL/GenBank/DDBJ databases">
        <title>Parallel loss of symbiosis genes in relatives of nitrogen-fixing non-legume Parasponia.</title>
        <authorList>
            <person name="Van Velzen R."/>
            <person name="Holmer R."/>
            <person name="Bu F."/>
            <person name="Rutten L."/>
            <person name="Van Zeijl A."/>
            <person name="Liu W."/>
            <person name="Santuari L."/>
            <person name="Cao Q."/>
            <person name="Sharma T."/>
            <person name="Shen D."/>
            <person name="Roswanjaya Y."/>
            <person name="Wardhani T."/>
            <person name="Kalhor M.S."/>
            <person name="Jansen J."/>
            <person name="Van den Hoogen J."/>
            <person name="Gungor B."/>
            <person name="Hartog M."/>
            <person name="Hontelez J."/>
            <person name="Verver J."/>
            <person name="Yang W.-C."/>
            <person name="Schijlen E."/>
            <person name="Repin R."/>
            <person name="Schilthuizen M."/>
            <person name="Schranz E."/>
            <person name="Heidstra R."/>
            <person name="Miyata K."/>
            <person name="Fedorova E."/>
            <person name="Kohlen W."/>
            <person name="Bisseling T."/>
            <person name="Smit S."/>
            <person name="Geurts R."/>
        </authorList>
    </citation>
    <scope>NUCLEOTIDE SEQUENCE [LARGE SCALE GENOMIC DNA]</scope>
    <source>
        <strain evidence="2">cv. WU1-14</strain>
    </source>
</reference>
<keyword evidence="1" id="KW-0540">Nuclease</keyword>
<dbReference type="InterPro" id="IPR036691">
    <property type="entry name" value="Endo/exonu/phosph_ase_sf"/>
</dbReference>
<dbReference type="GO" id="GO:0004519">
    <property type="term" value="F:endonuclease activity"/>
    <property type="evidence" value="ECO:0007669"/>
    <property type="project" value="UniProtKB-KW"/>
</dbReference>
<dbReference type="OrthoDB" id="1194645at2759"/>
<gene>
    <name evidence="1" type="ORF">PanWU01x14_076580</name>
</gene>
<keyword evidence="2" id="KW-1185">Reference proteome</keyword>
<accession>A0A2P5DCD0</accession>
<proteinExistence type="predicted"/>
<dbReference type="EMBL" id="JXTB01000047">
    <property type="protein sequence ID" value="PON70948.1"/>
    <property type="molecule type" value="Genomic_DNA"/>
</dbReference>
<dbReference type="PANTHER" id="PTHR33710:SF77">
    <property type="entry name" value="DNASE I-LIKE SUPERFAMILY PROTEIN"/>
    <property type="match status" value="1"/>
</dbReference>
<sequence>MEFQLALSKCGLSDLGFVGPMVTWNNKKDGLAKVQDRLDRSVCSNDWRCLHPSAVVNHLDSGGSDHRAIILFLEENVKFRYNGRDRHFRLEPF</sequence>
<name>A0A2P5DCD0_PARAD</name>
<dbReference type="PANTHER" id="PTHR33710">
    <property type="entry name" value="BNAC02G09200D PROTEIN"/>
    <property type="match status" value="1"/>
</dbReference>
<protein>
    <submittedName>
        <fullName evidence="1">Endonuclease/exonuclease/phosphatase</fullName>
    </submittedName>
</protein>
<evidence type="ECO:0000313" key="1">
    <source>
        <dbReference type="EMBL" id="PON70948.1"/>
    </source>
</evidence>
<dbReference type="AlphaFoldDB" id="A0A2P5DCD0"/>
<organism evidence="1 2">
    <name type="scientific">Parasponia andersonii</name>
    <name type="common">Sponia andersonii</name>
    <dbReference type="NCBI Taxonomy" id="3476"/>
    <lineage>
        <taxon>Eukaryota</taxon>
        <taxon>Viridiplantae</taxon>
        <taxon>Streptophyta</taxon>
        <taxon>Embryophyta</taxon>
        <taxon>Tracheophyta</taxon>
        <taxon>Spermatophyta</taxon>
        <taxon>Magnoliopsida</taxon>
        <taxon>eudicotyledons</taxon>
        <taxon>Gunneridae</taxon>
        <taxon>Pentapetalae</taxon>
        <taxon>rosids</taxon>
        <taxon>fabids</taxon>
        <taxon>Rosales</taxon>
        <taxon>Cannabaceae</taxon>
        <taxon>Parasponia</taxon>
    </lineage>
</organism>
<dbReference type="GO" id="GO:0004527">
    <property type="term" value="F:exonuclease activity"/>
    <property type="evidence" value="ECO:0007669"/>
    <property type="project" value="UniProtKB-KW"/>
</dbReference>